<proteinExistence type="predicted"/>
<sequence length="60" mass="6744">MPQFSPMSWSLLSMFLMAVLVLAMIEIWWKGGVIYKVGGAVMEGNVEFEVCSRLFGWNGV</sequence>
<accession>A0A513X0A7</accession>
<dbReference type="AlphaFoldDB" id="A0A513X0A7"/>
<name>A0A513X0A7_9BIVA</name>
<dbReference type="EMBL" id="MK994771">
    <property type="protein sequence ID" value="QDH07364.1"/>
    <property type="molecule type" value="Genomic_DNA"/>
</dbReference>
<keyword evidence="2" id="KW-0496">Mitochondrion</keyword>
<protein>
    <submittedName>
        <fullName evidence="2">ATP synthase F0 subunit 8</fullName>
    </submittedName>
</protein>
<reference evidence="2" key="1">
    <citation type="journal article" date="2019" name="Heredity">
        <title>Mesozoic mitogenome rearrangements and freshwater mussel (Bivalvia: Unionoidea) macroevolution.</title>
        <authorList>
            <person name="Froufe E."/>
            <person name="Bolotov I."/>
            <person name="Aldridge D.C."/>
            <person name="Bogan A.E."/>
            <person name="Breton S."/>
            <person name="Gan H.M."/>
            <person name="Kovitvadhi U."/>
            <person name="Kovitvadhi S."/>
            <person name="Riccardi N."/>
            <person name="Secci-Petretto G."/>
            <person name="Sousa R."/>
            <person name="Teixeira A."/>
            <person name="Varandas S."/>
            <person name="Zanatta D."/>
            <person name="Zieritz A."/>
            <person name="Fonseca M.M."/>
            <person name="Lopes-Lima M."/>
        </authorList>
    </citation>
    <scope>NUCLEOTIDE SEQUENCE</scope>
    <source>
        <tissue evidence="2">Gonad tissue</tissue>
    </source>
</reference>
<feature type="transmembrane region" description="Helical" evidence="1">
    <location>
        <begin position="6"/>
        <end position="29"/>
    </location>
</feature>
<organism evidence="2">
    <name type="scientific">Chamberlainia hainesiana</name>
    <dbReference type="NCBI Taxonomy" id="1264661"/>
    <lineage>
        <taxon>Eukaryota</taxon>
        <taxon>Metazoa</taxon>
        <taxon>Spiralia</taxon>
        <taxon>Lophotrochozoa</taxon>
        <taxon>Mollusca</taxon>
        <taxon>Bivalvia</taxon>
        <taxon>Autobranchia</taxon>
        <taxon>Heteroconchia</taxon>
        <taxon>Palaeoheterodonta</taxon>
        <taxon>Unionida</taxon>
        <taxon>Unionoidea</taxon>
        <taxon>Unionidae</taxon>
        <taxon>Gonideinae</taxon>
        <taxon>Chamberlainia</taxon>
    </lineage>
</organism>
<keyword evidence="1" id="KW-1133">Transmembrane helix</keyword>
<keyword evidence="1" id="KW-0812">Transmembrane</keyword>
<gene>
    <name evidence="2" type="primary">atp8</name>
</gene>
<geneLocation type="mitochondrion" evidence="2"/>
<evidence type="ECO:0000313" key="2">
    <source>
        <dbReference type="EMBL" id="QDH07364.1"/>
    </source>
</evidence>
<keyword evidence="1" id="KW-0472">Membrane</keyword>
<evidence type="ECO:0000256" key="1">
    <source>
        <dbReference type="SAM" id="Phobius"/>
    </source>
</evidence>